<dbReference type="InterPro" id="IPR011049">
    <property type="entry name" value="Serralysin-like_metalloprot_C"/>
</dbReference>
<proteinExistence type="predicted"/>
<dbReference type="PRINTS" id="PR00313">
    <property type="entry name" value="CABNDNGRPT"/>
</dbReference>
<sequence>MDLNLVRRVRLLLCLAVCLPLVLVSFVVPLKNVSAVDIEGNDHDNVLYGSMGNDKIFGKGGGDRLFGSGGNDTIEGGSGNDFVQGDIADDIINGNSGNDTVQGGAGNDQVNGDDGNDLVIGSFANSSMSIKDLAADTLTCGTGNDTAFINISDNDTASEDCETVIISP</sequence>
<evidence type="ECO:0000313" key="3">
    <source>
        <dbReference type="EMBL" id="ABB88990.1"/>
    </source>
</evidence>
<comment type="subcellular location">
    <subcellularLocation>
        <location evidence="1">Secreted</location>
    </subcellularLocation>
</comment>
<dbReference type="SUPFAM" id="SSF51120">
    <property type="entry name" value="beta-Roll"/>
    <property type="match status" value="1"/>
</dbReference>
<reference evidence="3" key="1">
    <citation type="submission" date="2005-11" db="EMBL/GenBank/DDBJ databases">
        <title>Single cell genomics - a new approach in prokaryotic microbiology.</title>
        <authorList>
            <person name="Kvist T."/>
            <person name="Ahring B."/>
            <person name="Lasken R."/>
            <person name="Westermann P."/>
        </authorList>
    </citation>
    <scope>NUCLEOTIDE SEQUENCE</scope>
</reference>
<dbReference type="PANTHER" id="PTHR38340:SF1">
    <property type="entry name" value="S-LAYER PROTEIN"/>
    <property type="match status" value="1"/>
</dbReference>
<dbReference type="EMBL" id="DQ284447">
    <property type="protein sequence ID" value="ABB88990.1"/>
    <property type="molecule type" value="Genomic_DNA"/>
</dbReference>
<dbReference type="Pfam" id="PF00353">
    <property type="entry name" value="HemolysinCabind"/>
    <property type="match status" value="2"/>
</dbReference>
<dbReference type="PANTHER" id="PTHR38340">
    <property type="entry name" value="S-LAYER PROTEIN"/>
    <property type="match status" value="1"/>
</dbReference>
<accession>Q2V9D5</accession>
<dbReference type="AlphaFoldDB" id="Q2V9D5"/>
<dbReference type="InterPro" id="IPR001343">
    <property type="entry name" value="Hemolysn_Ca-bd"/>
</dbReference>
<organism evidence="3">
    <name type="scientific">uncultured crenarchaeote</name>
    <dbReference type="NCBI Taxonomy" id="29281"/>
    <lineage>
        <taxon>Archaea</taxon>
        <taxon>Thermoproteota</taxon>
        <taxon>environmental samples</taxon>
    </lineage>
</organism>
<keyword evidence="2" id="KW-0964">Secreted</keyword>
<dbReference type="Gene3D" id="2.150.10.10">
    <property type="entry name" value="Serralysin-like metalloprotease, C-terminal"/>
    <property type="match status" value="1"/>
</dbReference>
<evidence type="ECO:0000256" key="1">
    <source>
        <dbReference type="ARBA" id="ARBA00004613"/>
    </source>
</evidence>
<dbReference type="GO" id="GO:0005509">
    <property type="term" value="F:calcium ion binding"/>
    <property type="evidence" value="ECO:0007669"/>
    <property type="project" value="InterPro"/>
</dbReference>
<dbReference type="GO" id="GO:0005576">
    <property type="term" value="C:extracellular region"/>
    <property type="evidence" value="ECO:0007669"/>
    <property type="project" value="UniProtKB-SubCell"/>
</dbReference>
<protein>
    <submittedName>
        <fullName evidence="3">Putative iron-regulated protein</fullName>
    </submittedName>
</protein>
<evidence type="ECO:0000256" key="2">
    <source>
        <dbReference type="ARBA" id="ARBA00022525"/>
    </source>
</evidence>
<name>Q2V9D5_9CREN</name>
<dbReference type="InterPro" id="IPR050557">
    <property type="entry name" value="RTX_toxin/Mannuronan_C5-epim"/>
</dbReference>